<protein>
    <recommendedName>
        <fullName evidence="3">STAS domain-containing protein</fullName>
    </recommendedName>
</protein>
<accession>A0A6V8MEK2</accession>
<keyword evidence="2" id="KW-1185">Reference proteome</keyword>
<evidence type="ECO:0000313" key="1">
    <source>
        <dbReference type="EMBL" id="GFO58362.1"/>
    </source>
</evidence>
<dbReference type="Proteomes" id="UP000556026">
    <property type="component" value="Unassembled WGS sequence"/>
</dbReference>
<gene>
    <name evidence="1" type="ORF">GMST_06870</name>
</gene>
<sequence>MQIEVTGTNELTIRGNIKSIEDSTRIKEALAALKKGEAGIRLRVPESFSMTSTVIGFLMKLVNLDRVRIALAVGDPRLYQLMEELSLVETFNVSLVKAQPK</sequence>
<organism evidence="1 2">
    <name type="scientific">Geomonas silvestris</name>
    <dbReference type="NCBI Taxonomy" id="2740184"/>
    <lineage>
        <taxon>Bacteria</taxon>
        <taxon>Pseudomonadati</taxon>
        <taxon>Thermodesulfobacteriota</taxon>
        <taxon>Desulfuromonadia</taxon>
        <taxon>Geobacterales</taxon>
        <taxon>Geobacteraceae</taxon>
        <taxon>Geomonas</taxon>
    </lineage>
</organism>
<reference evidence="2" key="1">
    <citation type="submission" date="2020-06" db="EMBL/GenBank/DDBJ databases">
        <title>Draft genomic sequence of Geomonas sp. Red330.</title>
        <authorList>
            <person name="Itoh H."/>
            <person name="Zhenxing X."/>
            <person name="Ushijima N."/>
            <person name="Masuda Y."/>
            <person name="Shiratori Y."/>
            <person name="Senoo K."/>
        </authorList>
    </citation>
    <scope>NUCLEOTIDE SEQUENCE [LARGE SCALE GENOMIC DNA]</scope>
    <source>
        <strain evidence="2">Red330</strain>
    </source>
</reference>
<comment type="caution">
    <text evidence="1">The sequence shown here is derived from an EMBL/GenBank/DDBJ whole genome shotgun (WGS) entry which is preliminary data.</text>
</comment>
<dbReference type="AlphaFoldDB" id="A0A6V8MEK2"/>
<proteinExistence type="predicted"/>
<evidence type="ECO:0008006" key="3">
    <source>
        <dbReference type="Google" id="ProtNLM"/>
    </source>
</evidence>
<name>A0A6V8MEK2_9BACT</name>
<evidence type="ECO:0000313" key="2">
    <source>
        <dbReference type="Proteomes" id="UP000556026"/>
    </source>
</evidence>
<dbReference type="RefSeq" id="WP_183353202.1">
    <property type="nucleotide sequence ID" value="NZ_BLXX01000001.1"/>
</dbReference>
<dbReference type="EMBL" id="BLXX01000001">
    <property type="protein sequence ID" value="GFO58362.1"/>
    <property type="molecule type" value="Genomic_DNA"/>
</dbReference>